<organism evidence="4 5">
    <name type="scientific">Arthrobacter wenxiniae</name>
    <dbReference type="NCBI Taxonomy" id="2713570"/>
    <lineage>
        <taxon>Bacteria</taxon>
        <taxon>Bacillati</taxon>
        <taxon>Actinomycetota</taxon>
        <taxon>Actinomycetes</taxon>
        <taxon>Micrococcales</taxon>
        <taxon>Micrococcaceae</taxon>
        <taxon>Arthrobacter</taxon>
    </lineage>
</organism>
<evidence type="ECO:0000256" key="1">
    <source>
        <dbReference type="ARBA" id="ARBA00008791"/>
    </source>
</evidence>
<dbReference type="AlphaFoldDB" id="A0A7Y7LYP8"/>
<reference evidence="4 5" key="1">
    <citation type="submission" date="2020-02" db="EMBL/GenBank/DDBJ databases">
        <title>Genome sequence of strain AETb3-4.</title>
        <authorList>
            <person name="Gao J."/>
            <person name="Zhang X."/>
        </authorList>
    </citation>
    <scope>NUCLEOTIDE SEQUENCE [LARGE SCALE GENOMIC DNA]</scope>
    <source>
        <strain evidence="4 5">AETb3-4</strain>
    </source>
</reference>
<sequence>MDGSTPGEGLPIVVGVDGSPQSILALRWANKLAGPLHATIKAVTAWNMEVMYGPYLASDGRSEAQEVLSQALVDAFGDDKPEGLIAECLRGQSARMLIEEAKSAQMLILGSRGHGGFAGMLLGSVSSACAAHASCPVLVVHAEEDADAGPRLETKVSERQGADEPAGNI</sequence>
<dbReference type="PANTHER" id="PTHR46553">
    <property type="entry name" value="ADENINE NUCLEOTIDE ALPHA HYDROLASES-LIKE SUPERFAMILY PROTEIN"/>
    <property type="match status" value="1"/>
</dbReference>
<feature type="compositionally biased region" description="Basic and acidic residues" evidence="2">
    <location>
        <begin position="149"/>
        <end position="162"/>
    </location>
</feature>
<comment type="caution">
    <text evidence="4">The sequence shown here is derived from an EMBL/GenBank/DDBJ whole genome shotgun (WGS) entry which is preliminary data.</text>
</comment>
<dbReference type="Proteomes" id="UP000543556">
    <property type="component" value="Unassembled WGS sequence"/>
</dbReference>
<dbReference type="InterPro" id="IPR006015">
    <property type="entry name" value="Universal_stress_UspA"/>
</dbReference>
<evidence type="ECO:0000313" key="4">
    <source>
        <dbReference type="EMBL" id="NVM94209.1"/>
    </source>
</evidence>
<evidence type="ECO:0000313" key="5">
    <source>
        <dbReference type="Proteomes" id="UP000543556"/>
    </source>
</evidence>
<comment type="similarity">
    <text evidence="1">Belongs to the universal stress protein A family.</text>
</comment>
<protein>
    <submittedName>
        <fullName evidence="4">Universal stress protein</fullName>
    </submittedName>
</protein>
<dbReference type="InterPro" id="IPR006016">
    <property type="entry name" value="UspA"/>
</dbReference>
<feature type="domain" description="UspA" evidence="3">
    <location>
        <begin position="12"/>
        <end position="141"/>
    </location>
</feature>
<keyword evidence="5" id="KW-1185">Reference proteome</keyword>
<dbReference type="PANTHER" id="PTHR46553:SF3">
    <property type="entry name" value="ADENINE NUCLEOTIDE ALPHA HYDROLASES-LIKE SUPERFAMILY PROTEIN"/>
    <property type="match status" value="1"/>
</dbReference>
<name>A0A7Y7LYP8_9MICC</name>
<gene>
    <name evidence="4" type="ORF">G6034_04655</name>
</gene>
<accession>A0A7Y7LYP8</accession>
<evidence type="ECO:0000256" key="2">
    <source>
        <dbReference type="SAM" id="MobiDB-lite"/>
    </source>
</evidence>
<dbReference type="Gene3D" id="3.40.50.620">
    <property type="entry name" value="HUPs"/>
    <property type="match status" value="1"/>
</dbReference>
<dbReference type="EMBL" id="JAAMFM010000004">
    <property type="protein sequence ID" value="NVM94209.1"/>
    <property type="molecule type" value="Genomic_DNA"/>
</dbReference>
<feature type="region of interest" description="Disordered" evidence="2">
    <location>
        <begin position="149"/>
        <end position="169"/>
    </location>
</feature>
<dbReference type="PRINTS" id="PR01438">
    <property type="entry name" value="UNVRSLSTRESS"/>
</dbReference>
<dbReference type="Pfam" id="PF00582">
    <property type="entry name" value="Usp"/>
    <property type="match status" value="1"/>
</dbReference>
<evidence type="ECO:0000259" key="3">
    <source>
        <dbReference type="Pfam" id="PF00582"/>
    </source>
</evidence>
<dbReference type="RefSeq" id="WP_176633937.1">
    <property type="nucleotide sequence ID" value="NZ_JAAMFM010000004.1"/>
</dbReference>
<dbReference type="SUPFAM" id="SSF52402">
    <property type="entry name" value="Adenine nucleotide alpha hydrolases-like"/>
    <property type="match status" value="1"/>
</dbReference>
<proteinExistence type="inferred from homology"/>
<dbReference type="InterPro" id="IPR014729">
    <property type="entry name" value="Rossmann-like_a/b/a_fold"/>
</dbReference>